<evidence type="ECO:0000256" key="5">
    <source>
        <dbReference type="ARBA" id="ARBA00023125"/>
    </source>
</evidence>
<dbReference type="GO" id="GO:0000976">
    <property type="term" value="F:transcription cis-regulatory region binding"/>
    <property type="evidence" value="ECO:0007669"/>
    <property type="project" value="TreeGrafter"/>
</dbReference>
<evidence type="ECO:0000259" key="11">
    <source>
        <dbReference type="PROSITE" id="PS51755"/>
    </source>
</evidence>
<dbReference type="SUPFAM" id="SSF46894">
    <property type="entry name" value="C-terminal effector domain of the bipartite response regulators"/>
    <property type="match status" value="1"/>
</dbReference>
<dbReference type="SUPFAM" id="SSF52172">
    <property type="entry name" value="CheY-like"/>
    <property type="match status" value="1"/>
</dbReference>
<evidence type="ECO:0000256" key="7">
    <source>
        <dbReference type="ARBA" id="ARBA00024867"/>
    </source>
</evidence>
<dbReference type="PROSITE" id="PS51755">
    <property type="entry name" value="OMPR_PHOB"/>
    <property type="match status" value="1"/>
</dbReference>
<keyword evidence="3" id="KW-0902">Two-component regulatory system</keyword>
<keyword evidence="13" id="KW-1185">Reference proteome</keyword>
<accession>A0A7X5KNU7</accession>
<feature type="DNA-binding region" description="OmpR/PhoB-type" evidence="9">
    <location>
        <begin position="130"/>
        <end position="228"/>
    </location>
</feature>
<dbReference type="RefSeq" id="WP_162369841.1">
    <property type="nucleotide sequence ID" value="NZ_JAAEEH010000010.1"/>
</dbReference>
<dbReference type="InterPro" id="IPR016032">
    <property type="entry name" value="Sig_transdc_resp-reg_C-effctor"/>
</dbReference>
<keyword evidence="5 9" id="KW-0238">DNA-binding</keyword>
<dbReference type="GO" id="GO:0032993">
    <property type="term" value="C:protein-DNA complex"/>
    <property type="evidence" value="ECO:0007669"/>
    <property type="project" value="TreeGrafter"/>
</dbReference>
<feature type="modified residue" description="4-aspartylphosphate" evidence="8">
    <location>
        <position position="53"/>
    </location>
</feature>
<evidence type="ECO:0000313" key="12">
    <source>
        <dbReference type="EMBL" id="NDL67112.1"/>
    </source>
</evidence>
<dbReference type="Pfam" id="PF00072">
    <property type="entry name" value="Response_reg"/>
    <property type="match status" value="1"/>
</dbReference>
<dbReference type="PANTHER" id="PTHR48111">
    <property type="entry name" value="REGULATOR OF RPOS"/>
    <property type="match status" value="1"/>
</dbReference>
<evidence type="ECO:0000256" key="9">
    <source>
        <dbReference type="PROSITE-ProRule" id="PRU01091"/>
    </source>
</evidence>
<dbReference type="InterPro" id="IPR001789">
    <property type="entry name" value="Sig_transdc_resp-reg_receiver"/>
</dbReference>
<organism evidence="12 13">
    <name type="scientific">Anaerotalea alkaliphila</name>
    <dbReference type="NCBI Taxonomy" id="2662126"/>
    <lineage>
        <taxon>Bacteria</taxon>
        <taxon>Bacillati</taxon>
        <taxon>Bacillota</taxon>
        <taxon>Clostridia</taxon>
        <taxon>Eubacteriales</taxon>
        <taxon>Anaerotalea</taxon>
    </lineage>
</organism>
<dbReference type="GO" id="GO:0005829">
    <property type="term" value="C:cytosol"/>
    <property type="evidence" value="ECO:0007669"/>
    <property type="project" value="TreeGrafter"/>
</dbReference>
<evidence type="ECO:0000313" key="13">
    <source>
        <dbReference type="Proteomes" id="UP000461585"/>
    </source>
</evidence>
<dbReference type="GO" id="GO:0000156">
    <property type="term" value="F:phosphorelay response regulator activity"/>
    <property type="evidence" value="ECO:0007669"/>
    <property type="project" value="TreeGrafter"/>
</dbReference>
<evidence type="ECO:0000256" key="4">
    <source>
        <dbReference type="ARBA" id="ARBA00023015"/>
    </source>
</evidence>
<dbReference type="FunFam" id="3.40.50.2300:FF:000001">
    <property type="entry name" value="DNA-binding response regulator PhoB"/>
    <property type="match status" value="1"/>
</dbReference>
<protein>
    <recommendedName>
        <fullName evidence="1">Stage 0 sporulation protein A homolog</fullName>
    </recommendedName>
</protein>
<evidence type="ECO:0000256" key="1">
    <source>
        <dbReference type="ARBA" id="ARBA00018672"/>
    </source>
</evidence>
<keyword evidence="2 8" id="KW-0597">Phosphoprotein</keyword>
<dbReference type="Gene3D" id="6.10.250.690">
    <property type="match status" value="1"/>
</dbReference>
<dbReference type="EMBL" id="JAAEEH010000010">
    <property type="protein sequence ID" value="NDL67112.1"/>
    <property type="molecule type" value="Genomic_DNA"/>
</dbReference>
<dbReference type="InterPro" id="IPR011006">
    <property type="entry name" value="CheY-like_superfamily"/>
</dbReference>
<feature type="domain" description="Response regulatory" evidence="10">
    <location>
        <begin position="4"/>
        <end position="118"/>
    </location>
</feature>
<dbReference type="GO" id="GO:0006355">
    <property type="term" value="P:regulation of DNA-templated transcription"/>
    <property type="evidence" value="ECO:0007669"/>
    <property type="project" value="InterPro"/>
</dbReference>
<keyword evidence="4" id="KW-0805">Transcription regulation</keyword>
<proteinExistence type="predicted"/>
<dbReference type="Proteomes" id="UP000461585">
    <property type="component" value="Unassembled WGS sequence"/>
</dbReference>
<dbReference type="InterPro" id="IPR001867">
    <property type="entry name" value="OmpR/PhoB-type_DNA-bd"/>
</dbReference>
<gene>
    <name evidence="12" type="ORF">GXN74_05040</name>
</gene>
<evidence type="ECO:0000256" key="2">
    <source>
        <dbReference type="ARBA" id="ARBA00022553"/>
    </source>
</evidence>
<dbReference type="FunFam" id="1.10.10.10:FF:000005">
    <property type="entry name" value="Two-component system response regulator"/>
    <property type="match status" value="1"/>
</dbReference>
<reference evidence="12 13" key="1">
    <citation type="submission" date="2020-01" db="EMBL/GenBank/DDBJ databases">
        <title>Anaeroalcalibacter tamaniensis gen. nov., sp. nov., moderately halophilic strictly anaerobic fermenter bacterium from mud volcano of Taman peninsula.</title>
        <authorList>
            <person name="Frolova A."/>
            <person name="Merkel A.Y."/>
            <person name="Slobodkin A.I."/>
        </authorList>
    </citation>
    <scope>NUCLEOTIDE SEQUENCE [LARGE SCALE GENOMIC DNA]</scope>
    <source>
        <strain evidence="12 13">F-3ap</strain>
    </source>
</reference>
<dbReference type="Pfam" id="PF00486">
    <property type="entry name" value="Trans_reg_C"/>
    <property type="match status" value="1"/>
</dbReference>
<evidence type="ECO:0000259" key="10">
    <source>
        <dbReference type="PROSITE" id="PS50110"/>
    </source>
</evidence>
<dbReference type="InterPro" id="IPR036388">
    <property type="entry name" value="WH-like_DNA-bd_sf"/>
</dbReference>
<name>A0A7X5KNU7_9FIRM</name>
<comment type="function">
    <text evidence="7">May play the central regulatory role in sporulation. It may be an element of the effector pathway responsible for the activation of sporulation genes in response to nutritional stress. Spo0A may act in concert with spo0H (a sigma factor) to control the expression of some genes that are critical to the sporulation process.</text>
</comment>
<sequence>MGETILIVEDEKKIARFLELELQHEGYGTLVAEDGETGLALALGGQADLVVLDLMLPGMGGLAVLQGIRARDEQLPVILLTAKDDVADKVKGLDMGADDYMTKPFAMEEFLARIRVALKRRSLENASAKAGGLSHGQLHLDEGKRQASYGGIPIELTKKEYELLKYLLENKNMALPRERILEKVWGYDYYGDTNVIDVYVRYLRAKIDQKLGVEIIRTVRGVGYGIYD</sequence>
<dbReference type="SMART" id="SM00862">
    <property type="entry name" value="Trans_reg_C"/>
    <property type="match status" value="1"/>
</dbReference>
<dbReference type="PROSITE" id="PS50110">
    <property type="entry name" value="RESPONSE_REGULATORY"/>
    <property type="match status" value="1"/>
</dbReference>
<feature type="domain" description="OmpR/PhoB-type" evidence="11">
    <location>
        <begin position="130"/>
        <end position="228"/>
    </location>
</feature>
<dbReference type="InterPro" id="IPR039420">
    <property type="entry name" value="WalR-like"/>
</dbReference>
<evidence type="ECO:0000256" key="8">
    <source>
        <dbReference type="PROSITE-ProRule" id="PRU00169"/>
    </source>
</evidence>
<keyword evidence="6" id="KW-0804">Transcription</keyword>
<dbReference type="PANTHER" id="PTHR48111:SF22">
    <property type="entry name" value="REGULATOR OF RPOS"/>
    <property type="match status" value="1"/>
</dbReference>
<evidence type="ECO:0000256" key="3">
    <source>
        <dbReference type="ARBA" id="ARBA00023012"/>
    </source>
</evidence>
<dbReference type="Gene3D" id="1.10.10.10">
    <property type="entry name" value="Winged helix-like DNA-binding domain superfamily/Winged helix DNA-binding domain"/>
    <property type="match status" value="1"/>
</dbReference>
<comment type="caution">
    <text evidence="12">The sequence shown here is derived from an EMBL/GenBank/DDBJ whole genome shotgun (WGS) entry which is preliminary data.</text>
</comment>
<dbReference type="AlphaFoldDB" id="A0A7X5KNU7"/>
<dbReference type="SMART" id="SM00448">
    <property type="entry name" value="REC"/>
    <property type="match status" value="1"/>
</dbReference>
<evidence type="ECO:0000256" key="6">
    <source>
        <dbReference type="ARBA" id="ARBA00023163"/>
    </source>
</evidence>
<dbReference type="CDD" id="cd00383">
    <property type="entry name" value="trans_reg_C"/>
    <property type="match status" value="1"/>
</dbReference>
<dbReference type="Gene3D" id="3.40.50.2300">
    <property type="match status" value="1"/>
</dbReference>